<evidence type="ECO:0000313" key="8">
    <source>
        <dbReference type="Proteomes" id="UP000062255"/>
    </source>
</evidence>
<protein>
    <recommendedName>
        <fullName evidence="1">Lactose phosphotransferase system repressor</fullName>
    </recommendedName>
</protein>
<dbReference type="AlphaFoldDB" id="A0A0K0XEG0"/>
<dbReference type="Gene3D" id="1.10.10.10">
    <property type="entry name" value="Winged helix-like DNA-binding domain superfamily/Winged helix DNA-binding domain"/>
    <property type="match status" value="1"/>
</dbReference>
<comment type="function">
    <text evidence="5">Repressor of the lactose catabolism operon. Galactose-6-phosphate is the inducer.</text>
</comment>
<sequence>MTVTATGRTWFPDERHAEVLRLLDADRRVESAQLAHLFGVSAECVRKDLAQLEARGLLRRVHGGAVPAVSRRTEPAVADRTENAQAKSAIARHALRYVTDGATLLLDAGSTTLRLAEMLPTAAELLVHTNAVPVATTLLDRGIATVLLGGRIRQPTMAAVGALTTEALAAINVDVAFLGTNALSLERGLTTPDPDEAAVKRHMLAAAGQRVFLVDSSKFGRHSQARHAKLSDVDVLITDDGADAALRRQLRSAGVTVEVAHR</sequence>
<gene>
    <name evidence="7" type="ORF">AFA91_32010</name>
</gene>
<evidence type="ECO:0000256" key="3">
    <source>
        <dbReference type="ARBA" id="ARBA00023015"/>
    </source>
</evidence>
<dbReference type="InterPro" id="IPR014036">
    <property type="entry name" value="DeoR-like_C"/>
</dbReference>
<evidence type="ECO:0000256" key="4">
    <source>
        <dbReference type="ARBA" id="ARBA00023163"/>
    </source>
</evidence>
<name>A0A0K0XEG0_MYCGD</name>
<evidence type="ECO:0000256" key="1">
    <source>
        <dbReference type="ARBA" id="ARBA00021390"/>
    </source>
</evidence>
<organism evidence="7 8">
    <name type="scientific">Mycolicibacterium goodii</name>
    <name type="common">Mycobacterium goodii</name>
    <dbReference type="NCBI Taxonomy" id="134601"/>
    <lineage>
        <taxon>Bacteria</taxon>
        <taxon>Bacillati</taxon>
        <taxon>Actinomycetota</taxon>
        <taxon>Actinomycetes</taxon>
        <taxon>Mycobacteriales</taxon>
        <taxon>Mycobacteriaceae</taxon>
        <taxon>Mycolicibacterium</taxon>
    </lineage>
</organism>
<dbReference type="PRINTS" id="PR00037">
    <property type="entry name" value="HTHLACR"/>
</dbReference>
<dbReference type="RefSeq" id="WP_049748224.1">
    <property type="nucleotide sequence ID" value="NZ_CP012150.1"/>
</dbReference>
<dbReference type="SUPFAM" id="SSF100950">
    <property type="entry name" value="NagB/RpiA/CoA transferase-like"/>
    <property type="match status" value="1"/>
</dbReference>
<keyword evidence="4" id="KW-0804">Transcription</keyword>
<dbReference type="Pfam" id="PF08220">
    <property type="entry name" value="HTH_DeoR"/>
    <property type="match status" value="1"/>
</dbReference>
<reference evidence="7 8" key="1">
    <citation type="submission" date="2015-07" db="EMBL/GenBank/DDBJ databases">
        <title>Complete genome sequence of Mycobacterium goodii X7B, a facultative thermophilic biodesulfurizing bacterium.</title>
        <authorList>
            <person name="Yu B."/>
            <person name="Li F."/>
            <person name="Xu P."/>
        </authorList>
    </citation>
    <scope>NUCLEOTIDE SEQUENCE [LARGE SCALE GENOMIC DNA]</scope>
    <source>
        <strain evidence="7 8">X7B</strain>
    </source>
</reference>
<dbReference type="GO" id="GO:0003700">
    <property type="term" value="F:DNA-binding transcription factor activity"/>
    <property type="evidence" value="ECO:0007669"/>
    <property type="project" value="InterPro"/>
</dbReference>
<evidence type="ECO:0000313" key="7">
    <source>
        <dbReference type="EMBL" id="AKS35780.1"/>
    </source>
</evidence>
<dbReference type="SMART" id="SM00420">
    <property type="entry name" value="HTH_DEOR"/>
    <property type="match status" value="1"/>
</dbReference>
<feature type="domain" description="HTH deoR-type" evidence="6">
    <location>
        <begin position="12"/>
        <end position="67"/>
    </location>
</feature>
<accession>A0A0K0XEG0</accession>
<dbReference type="Gene3D" id="3.40.50.1360">
    <property type="match status" value="1"/>
</dbReference>
<dbReference type="PANTHER" id="PTHR30363:SF4">
    <property type="entry name" value="GLYCEROL-3-PHOSPHATE REGULON REPRESSOR"/>
    <property type="match status" value="1"/>
</dbReference>
<dbReference type="InterPro" id="IPR050313">
    <property type="entry name" value="Carb_Metab_HTH_regulators"/>
</dbReference>
<dbReference type="InterPro" id="IPR036388">
    <property type="entry name" value="WH-like_DNA-bd_sf"/>
</dbReference>
<dbReference type="PANTHER" id="PTHR30363">
    <property type="entry name" value="HTH-TYPE TRANSCRIPTIONAL REGULATOR SRLR-RELATED"/>
    <property type="match status" value="1"/>
</dbReference>
<dbReference type="InterPro" id="IPR001034">
    <property type="entry name" value="DeoR_HTH"/>
</dbReference>
<dbReference type="KEGG" id="mgo:AFA91_32010"/>
<dbReference type="InterPro" id="IPR037171">
    <property type="entry name" value="NagB/RpiA_transferase-like"/>
</dbReference>
<dbReference type="EMBL" id="CP012150">
    <property type="protein sequence ID" value="AKS35780.1"/>
    <property type="molecule type" value="Genomic_DNA"/>
</dbReference>
<dbReference type="OrthoDB" id="7688673at2"/>
<proteinExistence type="predicted"/>
<keyword evidence="3" id="KW-0805">Transcription regulation</keyword>
<dbReference type="PATRIC" id="fig|134601.6.peg.6622"/>
<dbReference type="Proteomes" id="UP000062255">
    <property type="component" value="Chromosome"/>
</dbReference>
<keyword evidence="2" id="KW-0678">Repressor</keyword>
<dbReference type="SMART" id="SM01134">
    <property type="entry name" value="DeoRC"/>
    <property type="match status" value="1"/>
</dbReference>
<evidence type="ECO:0000256" key="2">
    <source>
        <dbReference type="ARBA" id="ARBA00022491"/>
    </source>
</evidence>
<dbReference type="STRING" id="134601.AFA91_32010"/>
<evidence type="ECO:0000256" key="5">
    <source>
        <dbReference type="ARBA" id="ARBA00024937"/>
    </source>
</evidence>
<evidence type="ECO:0000259" key="6">
    <source>
        <dbReference type="PROSITE" id="PS51000"/>
    </source>
</evidence>
<dbReference type="Pfam" id="PF00455">
    <property type="entry name" value="DeoRC"/>
    <property type="match status" value="1"/>
</dbReference>
<dbReference type="PROSITE" id="PS51000">
    <property type="entry name" value="HTH_DEOR_2"/>
    <property type="match status" value="1"/>
</dbReference>
<dbReference type="SUPFAM" id="SSF46785">
    <property type="entry name" value="Winged helix' DNA-binding domain"/>
    <property type="match status" value="1"/>
</dbReference>
<dbReference type="InterPro" id="IPR036390">
    <property type="entry name" value="WH_DNA-bd_sf"/>
</dbReference>